<keyword evidence="3 7" id="KW-1133">Transmembrane helix</keyword>
<dbReference type="GO" id="GO:0009252">
    <property type="term" value="P:peptidoglycan biosynthetic process"/>
    <property type="evidence" value="ECO:0007669"/>
    <property type="project" value="UniProtKB-UniRule"/>
</dbReference>
<dbReference type="PANTHER" id="PTHR30518">
    <property type="entry name" value="ENDOLYTIC MUREIN TRANSGLYCOSYLASE"/>
    <property type="match status" value="1"/>
</dbReference>
<dbReference type="Gene3D" id="3.30.1490.480">
    <property type="entry name" value="Endolytic murein transglycosylase"/>
    <property type="match status" value="1"/>
</dbReference>
<reference evidence="8 9" key="1">
    <citation type="submission" date="2020-08" db="EMBL/GenBank/DDBJ databases">
        <title>Genome public.</title>
        <authorList>
            <person name="Liu C."/>
            <person name="Sun Q."/>
        </authorList>
    </citation>
    <scope>NUCLEOTIDE SEQUENCE [LARGE SCALE GENOMIC DNA]</scope>
    <source>
        <strain evidence="8 9">NSJ-10</strain>
    </source>
</reference>
<comment type="subcellular location">
    <subcellularLocation>
        <location evidence="7">Cell membrane</location>
        <topology evidence="7">Single-pass membrane protein</topology>
    </subcellularLocation>
</comment>
<feature type="transmembrane region" description="Helical" evidence="7">
    <location>
        <begin position="31"/>
        <end position="50"/>
    </location>
</feature>
<keyword evidence="5 7" id="KW-0456">Lyase</keyword>
<dbReference type="GO" id="GO:0005886">
    <property type="term" value="C:plasma membrane"/>
    <property type="evidence" value="ECO:0007669"/>
    <property type="project" value="UniProtKB-SubCell"/>
</dbReference>
<evidence type="ECO:0000256" key="5">
    <source>
        <dbReference type="ARBA" id="ARBA00023239"/>
    </source>
</evidence>
<dbReference type="GO" id="GO:0071555">
    <property type="term" value="P:cell wall organization"/>
    <property type="evidence" value="ECO:0007669"/>
    <property type="project" value="UniProtKB-KW"/>
</dbReference>
<dbReference type="NCBIfam" id="TIGR00247">
    <property type="entry name" value="endolytic transglycosylase MltG"/>
    <property type="match status" value="1"/>
</dbReference>
<comment type="similarity">
    <text evidence="7">Belongs to the transglycosylase MltG family.</text>
</comment>
<evidence type="ECO:0000256" key="2">
    <source>
        <dbReference type="ARBA" id="ARBA00022692"/>
    </source>
</evidence>
<protein>
    <recommendedName>
        <fullName evidence="7">Endolytic murein transglycosylase</fullName>
        <ecNumber evidence="7">4.2.2.29</ecNumber>
    </recommendedName>
    <alternativeName>
        <fullName evidence="7">Peptidoglycan lytic transglycosylase</fullName>
    </alternativeName>
    <alternativeName>
        <fullName evidence="7">Peptidoglycan polymerization terminase</fullName>
    </alternativeName>
</protein>
<name>A0A8I0AD60_9FIRM</name>
<proteinExistence type="inferred from homology"/>
<evidence type="ECO:0000256" key="3">
    <source>
        <dbReference type="ARBA" id="ARBA00022989"/>
    </source>
</evidence>
<keyword evidence="1 7" id="KW-1003">Cell membrane</keyword>
<comment type="catalytic activity">
    <reaction evidence="7">
        <text>a peptidoglycan chain = a peptidoglycan chain with N-acetyl-1,6-anhydromuramyl-[peptide] at the reducing end + a peptidoglycan chain with N-acetylglucosamine at the non-reducing end.</text>
        <dbReference type="EC" id="4.2.2.29"/>
    </reaction>
</comment>
<dbReference type="EMBL" id="JACOOX010000001">
    <property type="protein sequence ID" value="MBC5661603.1"/>
    <property type="molecule type" value="Genomic_DNA"/>
</dbReference>
<evidence type="ECO:0000313" key="9">
    <source>
        <dbReference type="Proteomes" id="UP000615234"/>
    </source>
</evidence>
<dbReference type="EC" id="4.2.2.29" evidence="7"/>
<organism evidence="8 9">
    <name type="scientific">Coprococcus hominis</name>
    <name type="common">ex Liu et al. 2022</name>
    <dbReference type="NCBI Taxonomy" id="2763039"/>
    <lineage>
        <taxon>Bacteria</taxon>
        <taxon>Bacillati</taxon>
        <taxon>Bacillota</taxon>
        <taxon>Clostridia</taxon>
        <taxon>Lachnospirales</taxon>
        <taxon>Lachnospiraceae</taxon>
        <taxon>Coprococcus</taxon>
    </lineage>
</organism>
<accession>A0A8I0AD60</accession>
<evidence type="ECO:0000256" key="4">
    <source>
        <dbReference type="ARBA" id="ARBA00023136"/>
    </source>
</evidence>
<dbReference type="InterPro" id="IPR003770">
    <property type="entry name" value="MLTG-like"/>
</dbReference>
<keyword evidence="6 7" id="KW-0961">Cell wall biogenesis/degradation</keyword>
<dbReference type="AlphaFoldDB" id="A0A8I0AD60"/>
<comment type="function">
    <text evidence="7">Functions as a peptidoglycan terminase that cleaves nascent peptidoglycan strands endolytically to terminate their elongation.</text>
</comment>
<keyword evidence="4 7" id="KW-0472">Membrane</keyword>
<dbReference type="GO" id="GO:0008932">
    <property type="term" value="F:lytic endotransglycosylase activity"/>
    <property type="evidence" value="ECO:0007669"/>
    <property type="project" value="UniProtKB-UniRule"/>
</dbReference>
<keyword evidence="9" id="KW-1185">Reference proteome</keyword>
<dbReference type="HAMAP" id="MF_02065">
    <property type="entry name" value="MltG"/>
    <property type="match status" value="1"/>
</dbReference>
<keyword evidence="2 7" id="KW-0812">Transmembrane</keyword>
<comment type="caution">
    <text evidence="8">The sequence shown here is derived from an EMBL/GenBank/DDBJ whole genome shotgun (WGS) entry which is preliminary data.</text>
</comment>
<dbReference type="Proteomes" id="UP000615234">
    <property type="component" value="Unassembled WGS sequence"/>
</dbReference>
<evidence type="ECO:0000313" key="8">
    <source>
        <dbReference type="EMBL" id="MBC5661603.1"/>
    </source>
</evidence>
<dbReference type="PANTHER" id="PTHR30518:SF2">
    <property type="entry name" value="ENDOLYTIC MUREIN TRANSGLYCOSYLASE"/>
    <property type="match status" value="1"/>
</dbReference>
<feature type="site" description="Important for catalytic activity" evidence="7">
    <location>
        <position position="262"/>
    </location>
</feature>
<sequence length="375" mass="41995">MHCFGLGYIFYWGIKSYKQKKEKRRVKNGKGIKVIIVLVVVIALVVIGGLKIKNVYDGFMGEYKGTESASGTDVTIEIPEGASSKKVAAILHDAGLIKYEYAFVLRVKESEYRGRIQPGTFTLNTGMSTLEMIEELCYVEPVKEVVDTLTIPEGYSIEQIAAKCEEQDICSSEEFLNEVKNGNHQIPFSTGDMNTDGAKYDLQGYLFPATYDIYEDTTAASLIDAMLEKFRSVYTSEYSAKAADLGYTDYQILIMASIVEREAKIDSERPIIAGVIYNRLKIDMMLQMCPTVLYPLTDGMYDKSEVTYDDLEIESPYNTYKNTGLPVGPICNPGQASIEAVLYPDENDYLYYHTSDAGDGSHIFSSTYDEHINTQ</sequence>
<gene>
    <name evidence="7 8" type="primary">mltG</name>
    <name evidence="8" type="ORF">H8S09_01630</name>
</gene>
<evidence type="ECO:0000256" key="1">
    <source>
        <dbReference type="ARBA" id="ARBA00022475"/>
    </source>
</evidence>
<dbReference type="CDD" id="cd08010">
    <property type="entry name" value="MltG_like"/>
    <property type="match status" value="1"/>
</dbReference>
<evidence type="ECO:0000256" key="7">
    <source>
        <dbReference type="HAMAP-Rule" id="MF_02065"/>
    </source>
</evidence>
<evidence type="ECO:0000256" key="6">
    <source>
        <dbReference type="ARBA" id="ARBA00023316"/>
    </source>
</evidence>
<dbReference type="Pfam" id="PF02618">
    <property type="entry name" value="YceG"/>
    <property type="match status" value="1"/>
</dbReference>